<evidence type="ECO:0000313" key="1">
    <source>
        <dbReference type="EMBL" id="BCO28316.1"/>
    </source>
</evidence>
<accession>A0ABN6D8I5</accession>
<dbReference type="InterPro" id="IPR007487">
    <property type="entry name" value="ABC_transpt-TYRBP-like"/>
</dbReference>
<dbReference type="SUPFAM" id="SSF53822">
    <property type="entry name" value="Periplasmic binding protein-like I"/>
    <property type="match status" value="1"/>
</dbReference>
<dbReference type="CDD" id="cd06325">
    <property type="entry name" value="PBP1_ABC_unchar_transporter"/>
    <property type="match status" value="1"/>
</dbReference>
<dbReference type="RefSeq" id="WP_223904284.1">
    <property type="nucleotide sequence ID" value="NZ_AP024238.1"/>
</dbReference>
<reference evidence="1 2" key="1">
    <citation type="journal article" date="2021" name="Microbiol. Spectr.">
        <title>A Single Bacterium Capable of Oxidation and Reduction of Iron at Circumneutral pH.</title>
        <authorList>
            <person name="Kato S."/>
            <person name="Ohkuma M."/>
        </authorList>
    </citation>
    <scope>NUCLEOTIDE SEQUENCE [LARGE SCALE GENOMIC DNA]</scope>
    <source>
        <strain evidence="1 2">MIZ03</strain>
    </source>
</reference>
<dbReference type="EMBL" id="AP024238">
    <property type="protein sequence ID" value="BCO28316.1"/>
    <property type="molecule type" value="Genomic_DNA"/>
</dbReference>
<organism evidence="1 2">
    <name type="scientific">Rhodoferax lithotrophicus</name>
    <dbReference type="NCBI Taxonomy" id="2798804"/>
    <lineage>
        <taxon>Bacteria</taxon>
        <taxon>Pseudomonadati</taxon>
        <taxon>Pseudomonadota</taxon>
        <taxon>Betaproteobacteria</taxon>
        <taxon>Burkholderiales</taxon>
        <taxon>Comamonadaceae</taxon>
        <taxon>Rhodoferax</taxon>
    </lineage>
</organism>
<keyword evidence="2" id="KW-1185">Reference proteome</keyword>
<name>A0ABN6D8I5_9BURK</name>
<evidence type="ECO:0008006" key="3">
    <source>
        <dbReference type="Google" id="ProtNLM"/>
    </source>
</evidence>
<proteinExistence type="predicted"/>
<dbReference type="Pfam" id="PF04392">
    <property type="entry name" value="ABC_sub_bind"/>
    <property type="match status" value="1"/>
</dbReference>
<gene>
    <name evidence="1" type="ORF">MIZ03_3216</name>
</gene>
<protein>
    <recommendedName>
        <fullName evidence="3">ABC transporter substrate binding protein</fullName>
    </recommendedName>
</protein>
<dbReference type="Gene3D" id="3.40.50.2300">
    <property type="match status" value="2"/>
</dbReference>
<evidence type="ECO:0000313" key="2">
    <source>
        <dbReference type="Proteomes" id="UP000824366"/>
    </source>
</evidence>
<dbReference type="PANTHER" id="PTHR35271:SF1">
    <property type="entry name" value="ABC TRANSPORTER, SUBSTRATE-BINDING LIPOPROTEIN"/>
    <property type="match status" value="1"/>
</dbReference>
<sequence length="354" mass="37276">MPLTLRQDVILNNDWSSMDGNKFPLTHASPNARRLLLGLLLALISDAAMAQGQKVFRIGVTKIVAHAALDADEKGFEAGLASSGFKEGVNVSYLRRNAQGDMAAAESIAREFVAEKVDLIHAIATPTAQAVMRSGGHIPMVFSSVTNPVGAGLVPGNSASGQKTGTHVTGVSDLWPVRLQFETYARVLPAAKTWGTIYNPNEANSVSHIQAMRATAKQLGLTLVEATVTKGDEVPAAAAALAKKVQAITITSDNTTVARIDAIAQVCEQHKIALFAGDVDSVARGAVMAYGLDYFLVGYSAGKKAALVLKGIQPGDVPWGQVEKFSLVINTRAARAQGVSLAPDLLARADKLIQ</sequence>
<dbReference type="InterPro" id="IPR028082">
    <property type="entry name" value="Peripla_BP_I"/>
</dbReference>
<dbReference type="PANTHER" id="PTHR35271">
    <property type="entry name" value="ABC TRANSPORTER, SUBSTRATE-BINDING LIPOPROTEIN-RELATED"/>
    <property type="match status" value="1"/>
</dbReference>
<dbReference type="Proteomes" id="UP000824366">
    <property type="component" value="Chromosome"/>
</dbReference>